<accession>H8L1Y6</accession>
<dbReference type="KEGG" id="fau:Fraau_2911"/>
<dbReference type="InterPro" id="IPR027417">
    <property type="entry name" value="P-loop_NTPase"/>
</dbReference>
<keyword evidence="1" id="KW-0808">Transferase</keyword>
<dbReference type="eggNOG" id="COG4240">
    <property type="taxonomic scope" value="Bacteria"/>
</dbReference>
<dbReference type="PANTHER" id="PTHR10285">
    <property type="entry name" value="URIDINE KINASE"/>
    <property type="match status" value="1"/>
</dbReference>
<proteinExistence type="predicted"/>
<dbReference type="SUPFAM" id="SSF52540">
    <property type="entry name" value="P-loop containing nucleoside triphosphate hydrolases"/>
    <property type="match status" value="1"/>
</dbReference>
<dbReference type="EMBL" id="CP003350">
    <property type="protein sequence ID" value="AFC87241.1"/>
    <property type="molecule type" value="Genomic_DNA"/>
</dbReference>
<dbReference type="STRING" id="767434.Fraau_2911"/>
<gene>
    <name evidence="1" type="ordered locus">Fraau_2911</name>
</gene>
<dbReference type="HOGENOM" id="CLU_056986_2_1_6"/>
<reference evidence="1" key="1">
    <citation type="submission" date="2012-02" db="EMBL/GenBank/DDBJ databases">
        <title>The complete genome of Frateuria aurantia DSM 6220.</title>
        <authorList>
            <consortium name="US DOE Joint Genome Institute (JGI-PGF)"/>
            <person name="Lucas S."/>
            <person name="Copeland A."/>
            <person name="Lapidus A."/>
            <person name="Glavina del Rio T."/>
            <person name="Dalin E."/>
            <person name="Tice H."/>
            <person name="Bruce D."/>
            <person name="Goodwin L."/>
            <person name="Pitluck S."/>
            <person name="Peters L."/>
            <person name="Ovchinnikova G."/>
            <person name="Teshima H."/>
            <person name="Kyrpides N."/>
            <person name="Mavromatis K."/>
            <person name="Ivanova N."/>
            <person name="Brettin T."/>
            <person name="Detter J.C."/>
            <person name="Han C."/>
            <person name="Larimer F."/>
            <person name="Land M."/>
            <person name="Hauser L."/>
            <person name="Markowitz V."/>
            <person name="Cheng J.-F."/>
            <person name="Hugenholtz P."/>
            <person name="Woyke T."/>
            <person name="Wu D."/>
            <person name="Brambilla E."/>
            <person name="Klenk H.-P."/>
            <person name="Eisen J.A."/>
        </authorList>
    </citation>
    <scope>NUCLEOTIDE SEQUENCE</scope>
    <source>
        <strain evidence="1">DSM 6220</strain>
    </source>
</reference>
<evidence type="ECO:0000313" key="1">
    <source>
        <dbReference type="EMBL" id="AFC87241.1"/>
    </source>
</evidence>
<name>H8L1Y6_FRAAD</name>
<keyword evidence="1" id="KW-0418">Kinase</keyword>
<dbReference type="Proteomes" id="UP000005234">
    <property type="component" value="Chromosome"/>
</dbReference>
<dbReference type="GO" id="GO:0016301">
    <property type="term" value="F:kinase activity"/>
    <property type="evidence" value="ECO:0007669"/>
    <property type="project" value="UniProtKB-KW"/>
</dbReference>
<organism evidence="1 2">
    <name type="scientific">Frateuria aurantia (strain ATCC 33424 / DSM 6220 / KCTC 2777 / LMG 1558 / NBRC 3245 / NCIMB 13370)</name>
    <name type="common">Acetobacter aurantius</name>
    <dbReference type="NCBI Taxonomy" id="767434"/>
    <lineage>
        <taxon>Bacteria</taxon>
        <taxon>Pseudomonadati</taxon>
        <taxon>Pseudomonadota</taxon>
        <taxon>Gammaproteobacteria</taxon>
        <taxon>Lysobacterales</taxon>
        <taxon>Rhodanobacteraceae</taxon>
        <taxon>Frateuria</taxon>
    </lineage>
</organism>
<evidence type="ECO:0000313" key="2">
    <source>
        <dbReference type="Proteomes" id="UP000005234"/>
    </source>
</evidence>
<dbReference type="Gene3D" id="3.40.50.300">
    <property type="entry name" value="P-loop containing nucleotide triphosphate hydrolases"/>
    <property type="match status" value="1"/>
</dbReference>
<protein>
    <submittedName>
        <fullName evidence="1">Putative kinase</fullName>
    </submittedName>
</protein>
<dbReference type="RefSeq" id="WP_014404244.1">
    <property type="nucleotide sequence ID" value="NC_017033.1"/>
</dbReference>
<sequence>MKTTDASTQNPALAGHLLDHYAGRIARSRRPYILGLSGLQGSGKSTLARDMQKQAEARGLATEVLSLDDFYYARSERDALARDVHPLLKTRGVPGTHEIELMLSVLAALPGASEKLPVMVPRYDKTRDTRMPPSRWRRITRAPRLIIVEGWALGLRPEKIAALEPGINNLERDEDPDGSWRHWVNKQLRGYQPLWRQFDALVVLQAPDWETVRDWRAQQEAHLREQRLPLAMDEAALYRFVAHTERLSRHALRTLPEQADSVVEFNPERRVVALHHWQPPARKAPASV</sequence>
<dbReference type="AlphaFoldDB" id="H8L1Y6"/>
<dbReference type="OrthoDB" id="455474at2"/>
<keyword evidence="2" id="KW-1185">Reference proteome</keyword>